<feature type="transmembrane region" description="Helical" evidence="1">
    <location>
        <begin position="90"/>
        <end position="111"/>
    </location>
</feature>
<reference evidence="2 3" key="1">
    <citation type="submission" date="2018-01" db="EMBL/GenBank/DDBJ databases">
        <title>Genome sequence of Iodobacter sp. strain PCH194 isolated from Indian Trans-Himalaya.</title>
        <authorList>
            <person name="Kumar V."/>
            <person name="Thakur V."/>
            <person name="Kumar S."/>
            <person name="Singh D."/>
        </authorList>
    </citation>
    <scope>NUCLEOTIDE SEQUENCE [LARGE SCALE GENOMIC DNA]</scope>
    <source>
        <strain evidence="2 3">PCH194</strain>
    </source>
</reference>
<dbReference type="EMBL" id="CP025781">
    <property type="protein sequence ID" value="QBC44992.1"/>
    <property type="molecule type" value="Genomic_DNA"/>
</dbReference>
<evidence type="ECO:0000256" key="1">
    <source>
        <dbReference type="SAM" id="Phobius"/>
    </source>
</evidence>
<dbReference type="KEGG" id="ifl:C1H71_16575"/>
<name>A0A7G3GD64_9NEIS</name>
<keyword evidence="3" id="KW-1185">Reference proteome</keyword>
<keyword evidence="1" id="KW-0812">Transmembrane</keyword>
<protein>
    <recommendedName>
        <fullName evidence="4">YeeE/YedE family protein</fullName>
    </recommendedName>
</protein>
<dbReference type="AlphaFoldDB" id="A0A7G3GD64"/>
<evidence type="ECO:0000313" key="3">
    <source>
        <dbReference type="Proteomes" id="UP000515917"/>
    </source>
</evidence>
<evidence type="ECO:0000313" key="2">
    <source>
        <dbReference type="EMBL" id="QBC44992.1"/>
    </source>
</evidence>
<accession>A0A7G3GD64</accession>
<proteinExistence type="predicted"/>
<keyword evidence="1" id="KW-0472">Membrane</keyword>
<feature type="transmembrane region" description="Helical" evidence="1">
    <location>
        <begin position="117"/>
        <end position="134"/>
    </location>
</feature>
<sequence>MQTIVALLTGVIFSLGLIISGMVNPAKVIGFLNLAGQWDPSLALVMAGGIATATPLFMWAKRRQQTLLTHEKMALPTSTIIDRPLIGGSLLFGIGWGLAGICPGPGLVAMAMGESKAFIFVIAMLSGMFVFRLLPK</sequence>
<gene>
    <name evidence="2" type="ORF">C1H71_16575</name>
</gene>
<dbReference type="RefSeq" id="WP_130107503.1">
    <property type="nucleotide sequence ID" value="NZ_CP025781.1"/>
</dbReference>
<evidence type="ECO:0008006" key="4">
    <source>
        <dbReference type="Google" id="ProtNLM"/>
    </source>
</evidence>
<keyword evidence="1" id="KW-1133">Transmembrane helix</keyword>
<feature type="transmembrane region" description="Helical" evidence="1">
    <location>
        <begin position="41"/>
        <end position="60"/>
    </location>
</feature>
<dbReference type="InterPro" id="IPR046513">
    <property type="entry name" value="DUF6691"/>
</dbReference>
<organism evidence="2 3">
    <name type="scientific">Iodobacter fluviatilis</name>
    <dbReference type="NCBI Taxonomy" id="537"/>
    <lineage>
        <taxon>Bacteria</taxon>
        <taxon>Pseudomonadati</taxon>
        <taxon>Pseudomonadota</taxon>
        <taxon>Betaproteobacteria</taxon>
        <taxon>Neisseriales</taxon>
        <taxon>Chitinibacteraceae</taxon>
        <taxon>Iodobacter</taxon>
    </lineage>
</organism>
<dbReference type="Pfam" id="PF20398">
    <property type="entry name" value="DUF6691"/>
    <property type="match status" value="1"/>
</dbReference>
<dbReference type="Proteomes" id="UP000515917">
    <property type="component" value="Chromosome"/>
</dbReference>